<sequence>MAAGAGPVGAVYEDRFLATRYRMVRGGEYQFVPAVPSHSGLLRANALSPTIIGQSDVAARFRARARGRKPHL</sequence>
<comment type="caution">
    <text evidence="1">The sequence shown here is derived from an EMBL/GenBank/DDBJ whole genome shotgun (WGS) entry which is preliminary data.</text>
</comment>
<protein>
    <submittedName>
        <fullName evidence="1">Uncharacterized protein</fullName>
    </submittedName>
</protein>
<name>A0ABQ3SNA0_9ACTN</name>
<gene>
    <name evidence="1" type="ORF">Snoj_32180</name>
</gene>
<keyword evidence="2" id="KW-1185">Reference proteome</keyword>
<dbReference type="EMBL" id="BNEC01000005">
    <property type="protein sequence ID" value="GHI69300.1"/>
    <property type="molecule type" value="Genomic_DNA"/>
</dbReference>
<accession>A0ABQ3SNA0</accession>
<proteinExistence type="predicted"/>
<organism evidence="1 2">
    <name type="scientific">Streptomyces nojiriensis</name>
    <dbReference type="NCBI Taxonomy" id="66374"/>
    <lineage>
        <taxon>Bacteria</taxon>
        <taxon>Bacillati</taxon>
        <taxon>Actinomycetota</taxon>
        <taxon>Actinomycetes</taxon>
        <taxon>Kitasatosporales</taxon>
        <taxon>Streptomycetaceae</taxon>
        <taxon>Streptomyces</taxon>
    </lineage>
</organism>
<dbReference type="Proteomes" id="UP000613974">
    <property type="component" value="Unassembled WGS sequence"/>
</dbReference>
<evidence type="ECO:0000313" key="2">
    <source>
        <dbReference type="Proteomes" id="UP000613974"/>
    </source>
</evidence>
<reference evidence="2" key="1">
    <citation type="submission" date="2023-07" db="EMBL/GenBank/DDBJ databases">
        <title>Whole genome shotgun sequence of Streptomyces nojiriensis NBRC 13794.</title>
        <authorList>
            <person name="Komaki H."/>
            <person name="Tamura T."/>
        </authorList>
    </citation>
    <scope>NUCLEOTIDE SEQUENCE [LARGE SCALE GENOMIC DNA]</scope>
    <source>
        <strain evidence="2">NBRC 13794</strain>
    </source>
</reference>
<evidence type="ECO:0000313" key="1">
    <source>
        <dbReference type="EMBL" id="GHI69300.1"/>
    </source>
</evidence>